<comment type="subcellular location">
    <subcellularLocation>
        <location evidence="1">Membrane</location>
        <topology evidence="1">Single-pass membrane protein</topology>
    </subcellularLocation>
</comment>
<dbReference type="InterPro" id="IPR000089">
    <property type="entry name" value="Biotin_lipoyl"/>
</dbReference>
<evidence type="ECO:0000256" key="5">
    <source>
        <dbReference type="ARBA" id="ARBA00023136"/>
    </source>
</evidence>
<reference evidence="11" key="1">
    <citation type="journal article" date="2015" name="ISME J.">
        <title>Draft Genome Sequence of Streptomyces incarnatus NRRL8089, which Produces the Nucleoside Antibiotic Sinefungin.</title>
        <authorList>
            <person name="Oshima K."/>
            <person name="Hattori M."/>
            <person name="Shimizu H."/>
            <person name="Fukuda K."/>
            <person name="Nemoto M."/>
            <person name="Inagaki K."/>
            <person name="Tamura T."/>
        </authorList>
    </citation>
    <scope>NUCLEOTIDE SEQUENCE</scope>
    <source>
        <strain evidence="11">FACHB-1375</strain>
    </source>
</reference>
<dbReference type="InterPro" id="IPR050739">
    <property type="entry name" value="MFP"/>
</dbReference>
<evidence type="ECO:0000313" key="11">
    <source>
        <dbReference type="EMBL" id="MBD2183819.1"/>
    </source>
</evidence>
<dbReference type="EMBL" id="JACJPW010000065">
    <property type="protein sequence ID" value="MBD2183819.1"/>
    <property type="molecule type" value="Genomic_DNA"/>
</dbReference>
<feature type="transmembrane region" description="Helical" evidence="8">
    <location>
        <begin position="65"/>
        <end position="83"/>
    </location>
</feature>
<comment type="similarity">
    <text evidence="2">Belongs to the membrane fusion protein (MFP) (TC 8.A.1) family.</text>
</comment>
<dbReference type="AlphaFoldDB" id="A0A926ZIM5"/>
<sequence>MTNKQIVDSHSHNNGNGKNNSATQVKDLNTVWIPPEAVSPAPPPPAFEPDNQPILLERPSWWSHAFVWLIVSVSGTALLWAAFAPLEQSVPATGKLEAEGAAKELKAPNGGVVREILVKDGDAVTKGQLLVTLDPTAPQADLDSLLKQRETLLRENQFYNAQFTGASTVGSPEFQALTQSRAALLAENQYLKAQLNGAKVSGGQGDFFANQDGLLAASRAELRSRVEAARLQVQELQTQLAEVQVQLAATEAQLPTANQQLAAAKDRLTMAGVQLETAKAQVPRAKAQLEMAKAQVSSTQARLQTARAQIPNASARVATAAALLNSDKDLLNRIEPVAQAGALAELQLKRQQQQVLLRQNELAQSESERLTRQSELAATETEILTRQNEITAREADVLSRYQEIAAIQAEISNRQGEVAAREGELVRTQGEVERLKGERQRITVSIERAKQQLKNTIDLSAKDIFTKIADNHKRVADIDSQLGRLRLENKKKLDEIESQIQKAKQAVQYQELRSPVDGIVFDLKPNSSGYVVRAIDSEPVLKVVPTNKLVAKVYLTNRDIGQVVDRLNKDKELKVEVNVESFPSTEYGTITGKLTSVSSDVLPPDQQEQRPYYAFPATIELETQTLKMGNREIKLQPGMAINASIKVRNRTVLSIFTELFQKQVDSLESVR</sequence>
<evidence type="ECO:0000256" key="4">
    <source>
        <dbReference type="ARBA" id="ARBA00022989"/>
    </source>
</evidence>
<evidence type="ECO:0000256" key="2">
    <source>
        <dbReference type="ARBA" id="ARBA00009477"/>
    </source>
</evidence>
<evidence type="ECO:0000256" key="1">
    <source>
        <dbReference type="ARBA" id="ARBA00004167"/>
    </source>
</evidence>
<accession>A0A926ZIM5</accession>
<dbReference type="GO" id="GO:0016020">
    <property type="term" value="C:membrane"/>
    <property type="evidence" value="ECO:0007669"/>
    <property type="project" value="UniProtKB-SubCell"/>
</dbReference>
<dbReference type="Pfam" id="PF26002">
    <property type="entry name" value="Beta-barrel_AprE"/>
    <property type="match status" value="1"/>
</dbReference>
<keyword evidence="4 8" id="KW-1133">Transmembrane helix</keyword>
<reference evidence="11" key="2">
    <citation type="submission" date="2020-08" db="EMBL/GenBank/DDBJ databases">
        <authorList>
            <person name="Chen M."/>
            <person name="Teng W."/>
            <person name="Zhao L."/>
            <person name="Hu C."/>
            <person name="Zhou Y."/>
            <person name="Han B."/>
            <person name="Song L."/>
            <person name="Shu W."/>
        </authorList>
    </citation>
    <scope>NUCLEOTIDE SEQUENCE</scope>
    <source>
        <strain evidence="11">FACHB-1375</strain>
    </source>
</reference>
<dbReference type="Pfam" id="PF00364">
    <property type="entry name" value="Biotin_lipoyl"/>
    <property type="match status" value="1"/>
</dbReference>
<feature type="domain" description="Lipoyl-binding" evidence="9">
    <location>
        <begin position="97"/>
        <end position="133"/>
    </location>
</feature>
<dbReference type="PANTHER" id="PTHR30386:SF26">
    <property type="entry name" value="TRANSPORT PROTEIN COMB"/>
    <property type="match status" value="1"/>
</dbReference>
<dbReference type="SUPFAM" id="SSF51230">
    <property type="entry name" value="Single hybrid motif"/>
    <property type="match status" value="1"/>
</dbReference>
<keyword evidence="12" id="KW-1185">Reference proteome</keyword>
<evidence type="ECO:0000256" key="3">
    <source>
        <dbReference type="ARBA" id="ARBA00022692"/>
    </source>
</evidence>
<evidence type="ECO:0000313" key="12">
    <source>
        <dbReference type="Proteomes" id="UP000641646"/>
    </source>
</evidence>
<dbReference type="Gene3D" id="2.40.50.100">
    <property type="match status" value="1"/>
</dbReference>
<dbReference type="PRINTS" id="PR01490">
    <property type="entry name" value="RTXTOXIND"/>
</dbReference>
<evidence type="ECO:0000259" key="9">
    <source>
        <dbReference type="Pfam" id="PF00364"/>
    </source>
</evidence>
<keyword evidence="5 8" id="KW-0472">Membrane</keyword>
<feature type="domain" description="AprE-like beta-barrel" evidence="10">
    <location>
        <begin position="549"/>
        <end position="647"/>
    </location>
</feature>
<feature type="compositionally biased region" description="Low complexity" evidence="7">
    <location>
        <begin position="12"/>
        <end position="21"/>
    </location>
</feature>
<dbReference type="InterPro" id="IPR058982">
    <property type="entry name" value="Beta-barrel_AprE"/>
</dbReference>
<dbReference type="RefSeq" id="WP_190468955.1">
    <property type="nucleotide sequence ID" value="NZ_JACJPW010000065.1"/>
</dbReference>
<feature type="coiled-coil region" evidence="6">
    <location>
        <begin position="486"/>
        <end position="513"/>
    </location>
</feature>
<evidence type="ECO:0000256" key="6">
    <source>
        <dbReference type="SAM" id="Coils"/>
    </source>
</evidence>
<evidence type="ECO:0000256" key="7">
    <source>
        <dbReference type="SAM" id="MobiDB-lite"/>
    </source>
</evidence>
<protein>
    <submittedName>
        <fullName evidence="11">HlyD family efflux transporter periplasmic adaptor subunit</fullName>
    </submittedName>
</protein>
<feature type="region of interest" description="Disordered" evidence="7">
    <location>
        <begin position="1"/>
        <end position="22"/>
    </location>
</feature>
<evidence type="ECO:0000259" key="10">
    <source>
        <dbReference type="Pfam" id="PF26002"/>
    </source>
</evidence>
<dbReference type="Proteomes" id="UP000641646">
    <property type="component" value="Unassembled WGS sequence"/>
</dbReference>
<keyword evidence="3 8" id="KW-0812">Transmembrane</keyword>
<feature type="coiled-coil region" evidence="6">
    <location>
        <begin position="219"/>
        <end position="309"/>
    </location>
</feature>
<dbReference type="SUPFAM" id="SSF111369">
    <property type="entry name" value="HlyD-like secretion proteins"/>
    <property type="match status" value="1"/>
</dbReference>
<proteinExistence type="inferred from homology"/>
<organism evidence="11 12">
    <name type="scientific">Aerosakkonema funiforme FACHB-1375</name>
    <dbReference type="NCBI Taxonomy" id="2949571"/>
    <lineage>
        <taxon>Bacteria</taxon>
        <taxon>Bacillati</taxon>
        <taxon>Cyanobacteriota</taxon>
        <taxon>Cyanophyceae</taxon>
        <taxon>Oscillatoriophycideae</taxon>
        <taxon>Aerosakkonematales</taxon>
        <taxon>Aerosakkonemataceae</taxon>
        <taxon>Aerosakkonema</taxon>
    </lineage>
</organism>
<evidence type="ECO:0000256" key="8">
    <source>
        <dbReference type="SAM" id="Phobius"/>
    </source>
</evidence>
<comment type="caution">
    <text evidence="11">The sequence shown here is derived from an EMBL/GenBank/DDBJ whole genome shotgun (WGS) entry which is preliminary data.</text>
</comment>
<dbReference type="PANTHER" id="PTHR30386">
    <property type="entry name" value="MEMBRANE FUSION SUBUNIT OF EMRAB-TOLC MULTIDRUG EFFLUX PUMP"/>
    <property type="match status" value="1"/>
</dbReference>
<dbReference type="InterPro" id="IPR011053">
    <property type="entry name" value="Single_hybrid_motif"/>
</dbReference>
<dbReference type="Gene3D" id="2.40.30.170">
    <property type="match status" value="1"/>
</dbReference>
<keyword evidence="6" id="KW-0175">Coiled coil</keyword>
<dbReference type="Gene3D" id="1.10.287.1490">
    <property type="match status" value="1"/>
</dbReference>
<gene>
    <name evidence="11" type="ORF">H6G03_22590</name>
</gene>
<name>A0A926ZIM5_9CYAN</name>